<name>A0A316Z4F9_9BASI</name>
<evidence type="ECO:0000313" key="8">
    <source>
        <dbReference type="Proteomes" id="UP000245946"/>
    </source>
</evidence>
<keyword evidence="1" id="KW-0479">Metal-binding</keyword>
<feature type="region of interest" description="Disordered" evidence="5">
    <location>
        <begin position="389"/>
        <end position="424"/>
    </location>
</feature>
<dbReference type="SMART" id="SM00666">
    <property type="entry name" value="PB1"/>
    <property type="match status" value="1"/>
</dbReference>
<dbReference type="GO" id="GO:0008270">
    <property type="term" value="F:zinc ion binding"/>
    <property type="evidence" value="ECO:0007669"/>
    <property type="project" value="UniProtKB-KW"/>
</dbReference>
<dbReference type="STRING" id="58919.A0A316Z4F9"/>
<proteinExistence type="predicted"/>
<dbReference type="Proteomes" id="UP000245946">
    <property type="component" value="Unassembled WGS sequence"/>
</dbReference>
<keyword evidence="2 4" id="KW-0863">Zinc-finger</keyword>
<dbReference type="GeneID" id="37272946"/>
<feature type="domain" description="ZZ-type" evidence="6">
    <location>
        <begin position="298"/>
        <end position="358"/>
    </location>
</feature>
<dbReference type="SMART" id="SM00291">
    <property type="entry name" value="ZnF_ZZ"/>
    <property type="match status" value="3"/>
</dbReference>
<dbReference type="PANTHER" id="PTHR20930">
    <property type="entry name" value="OVARIAN CARCINOMA ANTIGEN CA125-RELATED"/>
    <property type="match status" value="1"/>
</dbReference>
<dbReference type="OrthoDB" id="661148at2759"/>
<dbReference type="Gene3D" id="3.10.20.90">
    <property type="entry name" value="Phosphatidylinositol 3-kinase Catalytic Subunit, Chain A, domain 1"/>
    <property type="match status" value="1"/>
</dbReference>
<dbReference type="SUPFAM" id="SSF57850">
    <property type="entry name" value="RING/U-box"/>
    <property type="match status" value="3"/>
</dbReference>
<feature type="compositionally biased region" description="Low complexity" evidence="5">
    <location>
        <begin position="391"/>
        <end position="424"/>
    </location>
</feature>
<dbReference type="AlphaFoldDB" id="A0A316Z4F9"/>
<evidence type="ECO:0000256" key="2">
    <source>
        <dbReference type="ARBA" id="ARBA00022771"/>
    </source>
</evidence>
<evidence type="ECO:0000259" key="6">
    <source>
        <dbReference type="PROSITE" id="PS50135"/>
    </source>
</evidence>
<keyword evidence="3" id="KW-0862">Zinc</keyword>
<dbReference type="PROSITE" id="PS50135">
    <property type="entry name" value="ZF_ZZ_2"/>
    <property type="match status" value="1"/>
</dbReference>
<protein>
    <recommendedName>
        <fullName evidence="6">ZZ-type domain-containing protein</fullName>
    </recommendedName>
</protein>
<sequence length="673" mass="71135">MASSPSSSSSALPTAALVLKASCDERTKRLVWPAAPLQALRWDACRRRLAEALQFAQTDFRVEWRDDDGDVCEISSTADLHEALSYHISSDPSRRSEPVTMRVSVRVSTAVELSDFGSSFGSAWGGSSVGSLDLSRRGGEESEGDYYSGSDAASEYDEERSAWAAVPNQPRSGSASWDELSGSEGADEWSIAASSVSGSGPAAQRAGPSRILAGPAQRQQDRSLSGGSSRPYHSSSSPSSSESEPSDAETESGLGVGTNSSSLANGARSKKFAKARRMVAALDALALLPQHQTHGYLHEGIRCSTCGIDPIRGARFHCIECPGGRDFCAPCEAAPPSASTTEGHQATHLVLKLTMPVSTSAAASSLGMSLLHAQQRLYAEAAAHAMRRSASEGSVSASGSSSSTAATTPNGSHSHTTWQPSPPQQQTKCDYCSGMLEGVRYVCANCPLGETGEGYNLCRTCEVHSLACHDPAHFFLKIRVPKDGSGRLALQSPLYRNESLLPIFYKDLSADAPPLGTAAGSQQASQPQGSCGASRWARDLTAAAAAASSAADASGVKGRLGGWRRRIMDEIELRRLTETSGARQRQLVPLSALIHPSILCDLCYEVIEGPWLRCCNCTASHDLCVGCEGKVAHDPSHAFAVFKQPLDLDLFKSAIDLSADSGAARPLLPFRIV</sequence>
<dbReference type="Gene3D" id="3.30.60.90">
    <property type="match status" value="2"/>
</dbReference>
<dbReference type="EMBL" id="KZ819298">
    <property type="protein sequence ID" value="PWN96647.1"/>
    <property type="molecule type" value="Genomic_DNA"/>
</dbReference>
<dbReference type="InterPro" id="IPR000270">
    <property type="entry name" value="PB1_dom"/>
</dbReference>
<dbReference type="Pfam" id="PF00569">
    <property type="entry name" value="ZZ"/>
    <property type="match status" value="1"/>
</dbReference>
<evidence type="ECO:0000256" key="5">
    <source>
        <dbReference type="SAM" id="MobiDB-lite"/>
    </source>
</evidence>
<evidence type="ECO:0000256" key="1">
    <source>
        <dbReference type="ARBA" id="ARBA00022723"/>
    </source>
</evidence>
<keyword evidence="8" id="KW-1185">Reference proteome</keyword>
<dbReference type="InterPro" id="IPR000433">
    <property type="entry name" value="Znf_ZZ"/>
</dbReference>
<reference evidence="7 8" key="1">
    <citation type="journal article" date="2018" name="Mol. Biol. Evol.">
        <title>Broad Genomic Sampling Reveals a Smut Pathogenic Ancestry of the Fungal Clade Ustilaginomycotina.</title>
        <authorList>
            <person name="Kijpornyongpan T."/>
            <person name="Mondo S.J."/>
            <person name="Barry K."/>
            <person name="Sandor L."/>
            <person name="Lee J."/>
            <person name="Lipzen A."/>
            <person name="Pangilinan J."/>
            <person name="LaButti K."/>
            <person name="Hainaut M."/>
            <person name="Henrissat B."/>
            <person name="Grigoriev I.V."/>
            <person name="Spatafora J.W."/>
            <person name="Aime M.C."/>
        </authorList>
    </citation>
    <scope>NUCLEOTIDE SEQUENCE [LARGE SCALE GENOMIC DNA]</scope>
    <source>
        <strain evidence="7 8">MCA 4186</strain>
    </source>
</reference>
<organism evidence="7 8">
    <name type="scientific">Tilletiopsis washingtonensis</name>
    <dbReference type="NCBI Taxonomy" id="58919"/>
    <lineage>
        <taxon>Eukaryota</taxon>
        <taxon>Fungi</taxon>
        <taxon>Dikarya</taxon>
        <taxon>Basidiomycota</taxon>
        <taxon>Ustilaginomycotina</taxon>
        <taxon>Exobasidiomycetes</taxon>
        <taxon>Entylomatales</taxon>
        <taxon>Entylomatales incertae sedis</taxon>
        <taxon>Tilletiopsis</taxon>
    </lineage>
</organism>
<gene>
    <name evidence="7" type="ORF">FA09DRAFT_361795</name>
</gene>
<accession>A0A316Z4F9</accession>
<dbReference type="SUPFAM" id="SSF54277">
    <property type="entry name" value="CAD &amp; PB1 domains"/>
    <property type="match status" value="1"/>
</dbReference>
<dbReference type="InterPro" id="IPR043145">
    <property type="entry name" value="Znf_ZZ_sf"/>
</dbReference>
<feature type="region of interest" description="Disordered" evidence="5">
    <location>
        <begin position="125"/>
        <end position="266"/>
    </location>
</feature>
<evidence type="ECO:0000256" key="3">
    <source>
        <dbReference type="ARBA" id="ARBA00022833"/>
    </source>
</evidence>
<feature type="compositionally biased region" description="Low complexity" evidence="5">
    <location>
        <begin position="190"/>
        <end position="203"/>
    </location>
</feature>
<dbReference type="PANTHER" id="PTHR20930:SF0">
    <property type="entry name" value="PROTEIN ILRUN"/>
    <property type="match status" value="1"/>
</dbReference>
<dbReference type="Pfam" id="PF00564">
    <property type="entry name" value="PB1"/>
    <property type="match status" value="1"/>
</dbReference>
<evidence type="ECO:0000313" key="7">
    <source>
        <dbReference type="EMBL" id="PWN96647.1"/>
    </source>
</evidence>
<feature type="compositionally biased region" description="Low complexity" evidence="5">
    <location>
        <begin position="223"/>
        <end position="243"/>
    </location>
</feature>
<evidence type="ECO:0000256" key="4">
    <source>
        <dbReference type="PROSITE-ProRule" id="PRU00228"/>
    </source>
</evidence>
<dbReference type="RefSeq" id="XP_025596926.1">
    <property type="nucleotide sequence ID" value="XM_025745402.1"/>
</dbReference>